<dbReference type="OrthoDB" id="339900at2759"/>
<accession>A0A8X8AGC7</accession>
<protein>
    <submittedName>
        <fullName evidence="1">Uncharacterized protein</fullName>
    </submittedName>
</protein>
<proteinExistence type="predicted"/>
<organism evidence="1 2">
    <name type="scientific">Populus tomentosa</name>
    <name type="common">Chinese white poplar</name>
    <dbReference type="NCBI Taxonomy" id="118781"/>
    <lineage>
        <taxon>Eukaryota</taxon>
        <taxon>Viridiplantae</taxon>
        <taxon>Streptophyta</taxon>
        <taxon>Embryophyta</taxon>
        <taxon>Tracheophyta</taxon>
        <taxon>Spermatophyta</taxon>
        <taxon>Magnoliopsida</taxon>
        <taxon>eudicotyledons</taxon>
        <taxon>Gunneridae</taxon>
        <taxon>Pentapetalae</taxon>
        <taxon>rosids</taxon>
        <taxon>fabids</taxon>
        <taxon>Malpighiales</taxon>
        <taxon>Salicaceae</taxon>
        <taxon>Saliceae</taxon>
        <taxon>Populus</taxon>
    </lineage>
</organism>
<gene>
    <name evidence="1" type="ORF">POTOM_009585</name>
</gene>
<evidence type="ECO:0000313" key="2">
    <source>
        <dbReference type="Proteomes" id="UP000886885"/>
    </source>
</evidence>
<name>A0A8X8AGC7_POPTO</name>
<dbReference type="AlphaFoldDB" id="A0A8X8AGC7"/>
<dbReference type="EMBL" id="JAAWWB010000004">
    <property type="protein sequence ID" value="KAG6783903.1"/>
    <property type="molecule type" value="Genomic_DNA"/>
</dbReference>
<dbReference type="Proteomes" id="UP000886885">
    <property type="component" value="Chromosome 2D"/>
</dbReference>
<sequence length="162" mass="17632">MEDTQVGGENNGNVEVAPALISVQPSQDSVAVAVGSDLRDLDFQCSEKTVSAVAIYDGMHACFADKFGAVGRWICMDLMETSHWKIQSLNPQGNVHIKISTTRGLGPSSVFKWYMAIAIVVETANHVEYRVDSTSPHNIPSFSGASCRDNMPSLRYHLASEL</sequence>
<evidence type="ECO:0000313" key="1">
    <source>
        <dbReference type="EMBL" id="KAG6783903.1"/>
    </source>
</evidence>
<comment type="caution">
    <text evidence="1">The sequence shown here is derived from an EMBL/GenBank/DDBJ whole genome shotgun (WGS) entry which is preliminary data.</text>
</comment>
<reference evidence="1" key="1">
    <citation type="journal article" date="2020" name="bioRxiv">
        <title>Hybrid origin of Populus tomentosa Carr. identified through genome sequencing and phylogenomic analysis.</title>
        <authorList>
            <person name="An X."/>
            <person name="Gao K."/>
            <person name="Chen Z."/>
            <person name="Li J."/>
            <person name="Yang X."/>
            <person name="Yang X."/>
            <person name="Zhou J."/>
            <person name="Guo T."/>
            <person name="Zhao T."/>
            <person name="Huang S."/>
            <person name="Miao D."/>
            <person name="Khan W.U."/>
            <person name="Rao P."/>
            <person name="Ye M."/>
            <person name="Lei B."/>
            <person name="Liao W."/>
            <person name="Wang J."/>
            <person name="Ji L."/>
            <person name="Li Y."/>
            <person name="Guo B."/>
            <person name="Mustafa N.S."/>
            <person name="Li S."/>
            <person name="Yun Q."/>
            <person name="Keller S.R."/>
            <person name="Mao J."/>
            <person name="Zhang R."/>
            <person name="Strauss S.H."/>
        </authorList>
    </citation>
    <scope>NUCLEOTIDE SEQUENCE</scope>
    <source>
        <strain evidence="1">GM15</strain>
        <tissue evidence="1">Leaf</tissue>
    </source>
</reference>
<keyword evidence="2" id="KW-1185">Reference proteome</keyword>